<gene>
    <name evidence="2" type="ORF">NCTC11166_00564</name>
</gene>
<keyword evidence="1" id="KW-0732">Signal</keyword>
<name>A0A2X1CUX8_BREVE</name>
<accession>A0A2X1CUX8</accession>
<evidence type="ECO:0008006" key="4">
    <source>
        <dbReference type="Google" id="ProtNLM"/>
    </source>
</evidence>
<dbReference type="PROSITE" id="PS51257">
    <property type="entry name" value="PROKAR_LIPOPROTEIN"/>
    <property type="match status" value="1"/>
</dbReference>
<reference evidence="2 3" key="1">
    <citation type="submission" date="2018-06" db="EMBL/GenBank/DDBJ databases">
        <authorList>
            <consortium name="Pathogen Informatics"/>
            <person name="Doyle S."/>
        </authorList>
    </citation>
    <scope>NUCLEOTIDE SEQUENCE [LARGE SCALE GENOMIC DNA]</scope>
    <source>
        <strain evidence="2 3">NCTC11166</strain>
    </source>
</reference>
<dbReference type="Proteomes" id="UP000251186">
    <property type="component" value="Unassembled WGS sequence"/>
</dbReference>
<feature type="chain" id="PRO_5016046944" description="Bacterial Ig domain-containing protein" evidence="1">
    <location>
        <begin position="20"/>
        <end position="240"/>
    </location>
</feature>
<feature type="signal peptide" evidence="1">
    <location>
        <begin position="1"/>
        <end position="19"/>
    </location>
</feature>
<organism evidence="2 3">
    <name type="scientific">Brevundimonas vesicularis</name>
    <name type="common">Pseudomonas vesicularis</name>
    <dbReference type="NCBI Taxonomy" id="41276"/>
    <lineage>
        <taxon>Bacteria</taxon>
        <taxon>Pseudomonadati</taxon>
        <taxon>Pseudomonadota</taxon>
        <taxon>Alphaproteobacteria</taxon>
        <taxon>Caulobacterales</taxon>
        <taxon>Caulobacteraceae</taxon>
        <taxon>Brevundimonas</taxon>
    </lineage>
</organism>
<sequence length="240" mass="24165">MKRQMMVACVAVLAAAACSDQQGGVAGPTGADEASPWVRPPQIDGVMRDGGVLMLRGGAGPNARVVLRALDTAAVATTADGAGRFELRLPPLSGDVRFTPEVQVGEDAAVSPETLVVIQGGAGPVALIAAGQPTVRLDGGEGLDAVDSDGATLMASGRTNGAAPSVNINGADMAPTAIGRGRWRAVIGQSGPATITVNGKSFDYPGMGAAGGFVVERAGAGWRITWPVDPAGRQTTWLPD</sequence>
<evidence type="ECO:0000256" key="1">
    <source>
        <dbReference type="SAM" id="SignalP"/>
    </source>
</evidence>
<proteinExistence type="predicted"/>
<dbReference type="EMBL" id="UAQP01000005">
    <property type="protein sequence ID" value="SPU52245.1"/>
    <property type="molecule type" value="Genomic_DNA"/>
</dbReference>
<evidence type="ECO:0000313" key="2">
    <source>
        <dbReference type="EMBL" id="SPU52245.1"/>
    </source>
</evidence>
<protein>
    <recommendedName>
        <fullName evidence="4">Bacterial Ig domain-containing protein</fullName>
    </recommendedName>
</protein>
<evidence type="ECO:0000313" key="3">
    <source>
        <dbReference type="Proteomes" id="UP000251186"/>
    </source>
</evidence>
<dbReference type="AlphaFoldDB" id="A0A2X1CUX8"/>